<feature type="non-terminal residue" evidence="1">
    <location>
        <position position="58"/>
    </location>
</feature>
<feature type="non-terminal residue" evidence="1">
    <location>
        <position position="1"/>
    </location>
</feature>
<dbReference type="EMBL" id="CAJOBI010068851">
    <property type="protein sequence ID" value="CAF4448637.1"/>
    <property type="molecule type" value="Genomic_DNA"/>
</dbReference>
<sequence>DTQALTEPIIAPVKKAKFSFVEQEIPETVYDLEYLADLMDSPELLRNIAIAGHLHHGK</sequence>
<proteinExistence type="predicted"/>
<organism evidence="1 2">
    <name type="scientific">Rotaria magnacalcarata</name>
    <dbReference type="NCBI Taxonomy" id="392030"/>
    <lineage>
        <taxon>Eukaryota</taxon>
        <taxon>Metazoa</taxon>
        <taxon>Spiralia</taxon>
        <taxon>Gnathifera</taxon>
        <taxon>Rotifera</taxon>
        <taxon>Eurotatoria</taxon>
        <taxon>Bdelloidea</taxon>
        <taxon>Philodinida</taxon>
        <taxon>Philodinidae</taxon>
        <taxon>Rotaria</taxon>
    </lineage>
</organism>
<reference evidence="1" key="1">
    <citation type="submission" date="2021-02" db="EMBL/GenBank/DDBJ databases">
        <authorList>
            <person name="Nowell W R."/>
        </authorList>
    </citation>
    <scope>NUCLEOTIDE SEQUENCE</scope>
</reference>
<name>A0A8S2WL32_9BILA</name>
<dbReference type="AlphaFoldDB" id="A0A8S2WL32"/>
<dbReference type="Proteomes" id="UP000676336">
    <property type="component" value="Unassembled WGS sequence"/>
</dbReference>
<evidence type="ECO:0000313" key="1">
    <source>
        <dbReference type="EMBL" id="CAF4448637.1"/>
    </source>
</evidence>
<protein>
    <submittedName>
        <fullName evidence="1">Uncharacterized protein</fullName>
    </submittedName>
</protein>
<evidence type="ECO:0000313" key="2">
    <source>
        <dbReference type="Proteomes" id="UP000676336"/>
    </source>
</evidence>
<gene>
    <name evidence="1" type="ORF">SMN809_LOCUS32610</name>
</gene>
<comment type="caution">
    <text evidence="1">The sequence shown here is derived from an EMBL/GenBank/DDBJ whole genome shotgun (WGS) entry which is preliminary data.</text>
</comment>
<accession>A0A8S2WL32</accession>